<dbReference type="InterPro" id="IPR003594">
    <property type="entry name" value="HATPase_dom"/>
</dbReference>
<dbReference type="SUPFAM" id="SSF47384">
    <property type="entry name" value="Homodimeric domain of signal transducing histidine kinase"/>
    <property type="match status" value="1"/>
</dbReference>
<dbReference type="Pfam" id="PF00027">
    <property type="entry name" value="cNMP_binding"/>
    <property type="match status" value="1"/>
</dbReference>
<dbReference type="Proteomes" id="UP001526426">
    <property type="component" value="Unassembled WGS sequence"/>
</dbReference>
<evidence type="ECO:0000256" key="8">
    <source>
        <dbReference type="ARBA" id="ARBA00023012"/>
    </source>
</evidence>
<evidence type="ECO:0000256" key="2">
    <source>
        <dbReference type="ARBA" id="ARBA00012438"/>
    </source>
</evidence>
<dbReference type="CDD" id="cd00082">
    <property type="entry name" value="HisKA"/>
    <property type="match status" value="1"/>
</dbReference>
<dbReference type="PRINTS" id="PR00344">
    <property type="entry name" value="BCTRLSENSOR"/>
</dbReference>
<dbReference type="CDD" id="cd00075">
    <property type="entry name" value="HATPase"/>
    <property type="match status" value="1"/>
</dbReference>
<dbReference type="PANTHER" id="PTHR43065">
    <property type="entry name" value="SENSOR HISTIDINE KINASE"/>
    <property type="match status" value="1"/>
</dbReference>
<feature type="domain" description="Cyclic nucleotide-binding" evidence="9">
    <location>
        <begin position="8"/>
        <end position="111"/>
    </location>
</feature>
<dbReference type="SUPFAM" id="SSF51206">
    <property type="entry name" value="cAMP-binding domain-like"/>
    <property type="match status" value="1"/>
</dbReference>
<evidence type="ECO:0000259" key="9">
    <source>
        <dbReference type="PROSITE" id="PS50042"/>
    </source>
</evidence>
<keyword evidence="3" id="KW-0597">Phosphoprotein</keyword>
<name>A0ABT3L6M4_9CYAN</name>
<comment type="catalytic activity">
    <reaction evidence="1">
        <text>ATP + protein L-histidine = ADP + protein N-phospho-L-histidine.</text>
        <dbReference type="EC" id="2.7.13.3"/>
    </reaction>
</comment>
<protein>
    <recommendedName>
        <fullName evidence="2">histidine kinase</fullName>
        <ecNumber evidence="2">2.7.13.3</ecNumber>
    </recommendedName>
</protein>
<dbReference type="Pfam" id="PF02518">
    <property type="entry name" value="HATPase_c"/>
    <property type="match status" value="1"/>
</dbReference>
<keyword evidence="12" id="KW-1185">Reference proteome</keyword>
<evidence type="ECO:0000256" key="6">
    <source>
        <dbReference type="ARBA" id="ARBA00022777"/>
    </source>
</evidence>
<evidence type="ECO:0000256" key="3">
    <source>
        <dbReference type="ARBA" id="ARBA00022553"/>
    </source>
</evidence>
<evidence type="ECO:0000256" key="4">
    <source>
        <dbReference type="ARBA" id="ARBA00022679"/>
    </source>
</evidence>
<organism evidence="11 12">
    <name type="scientific">Spirulina subsalsa FACHB-351</name>
    <dbReference type="NCBI Taxonomy" id="234711"/>
    <lineage>
        <taxon>Bacteria</taxon>
        <taxon>Bacillati</taxon>
        <taxon>Cyanobacteriota</taxon>
        <taxon>Cyanophyceae</taxon>
        <taxon>Spirulinales</taxon>
        <taxon>Spirulinaceae</taxon>
        <taxon>Spirulina</taxon>
    </lineage>
</organism>
<gene>
    <name evidence="11" type="ORF">K4A83_10710</name>
</gene>
<dbReference type="InterPro" id="IPR036097">
    <property type="entry name" value="HisK_dim/P_sf"/>
</dbReference>
<evidence type="ECO:0000256" key="5">
    <source>
        <dbReference type="ARBA" id="ARBA00022741"/>
    </source>
</evidence>
<dbReference type="InterPro" id="IPR005467">
    <property type="entry name" value="His_kinase_dom"/>
</dbReference>
<evidence type="ECO:0000256" key="1">
    <source>
        <dbReference type="ARBA" id="ARBA00000085"/>
    </source>
</evidence>
<evidence type="ECO:0000259" key="10">
    <source>
        <dbReference type="PROSITE" id="PS50109"/>
    </source>
</evidence>
<keyword evidence="7" id="KW-0067">ATP-binding</keyword>
<dbReference type="Gene3D" id="3.30.565.10">
    <property type="entry name" value="Histidine kinase-like ATPase, C-terminal domain"/>
    <property type="match status" value="1"/>
</dbReference>
<feature type="domain" description="Histidine kinase" evidence="10">
    <location>
        <begin position="156"/>
        <end position="363"/>
    </location>
</feature>
<dbReference type="CDD" id="cd00038">
    <property type="entry name" value="CAP_ED"/>
    <property type="match status" value="1"/>
</dbReference>
<sequence>MDIQSHQFISFFEPEQAHELCQIAIIEHFKNPATIFEEGEIPDFLYLVLEGTVLFRKHTQNGHYQIVARAIPNEFFGEFGILDGQPRSAQAVIQEEAILAKIPRSILMELLNNTKSGVVLKLFRYVIHRLRVTTEEYVKHLAHKEKMVLMGEMVNTIIHDFKSPLSGIHLSSGMIREIHEDDETLEWCDLIQAQAERMTAMAEELLEFARGSAVLEKRPVNLLRMLERFEKLNRVYLTQQNIQFAIHSEAYLVIKADENKLLRVIQNLVINAVESFCHRGGQVVIKTLETSTGIQIQIQDNGPGIPESIRETFFESFVTHGKKGGTGLGTAIAKSIIEGHGGTIRFESSHETGTIFFIDLPWE</sequence>
<dbReference type="InterPro" id="IPR004358">
    <property type="entry name" value="Sig_transdc_His_kin-like_C"/>
</dbReference>
<evidence type="ECO:0000313" key="12">
    <source>
        <dbReference type="Proteomes" id="UP001526426"/>
    </source>
</evidence>
<dbReference type="InterPro" id="IPR000595">
    <property type="entry name" value="cNMP-bd_dom"/>
</dbReference>
<dbReference type="EMBL" id="JAIHOM010000044">
    <property type="protein sequence ID" value="MCW6036729.1"/>
    <property type="molecule type" value="Genomic_DNA"/>
</dbReference>
<keyword evidence="4" id="KW-0808">Transferase</keyword>
<keyword evidence="6" id="KW-0418">Kinase</keyword>
<dbReference type="InterPro" id="IPR014710">
    <property type="entry name" value="RmlC-like_jellyroll"/>
</dbReference>
<dbReference type="SUPFAM" id="SSF55874">
    <property type="entry name" value="ATPase domain of HSP90 chaperone/DNA topoisomerase II/histidine kinase"/>
    <property type="match status" value="1"/>
</dbReference>
<dbReference type="Gene3D" id="1.10.287.130">
    <property type="match status" value="1"/>
</dbReference>
<comment type="caution">
    <text evidence="11">The sequence shown here is derived from an EMBL/GenBank/DDBJ whole genome shotgun (WGS) entry which is preliminary data.</text>
</comment>
<dbReference type="SMART" id="SM00387">
    <property type="entry name" value="HATPase_c"/>
    <property type="match status" value="1"/>
</dbReference>
<dbReference type="SMART" id="SM00100">
    <property type="entry name" value="cNMP"/>
    <property type="match status" value="1"/>
</dbReference>
<dbReference type="Pfam" id="PF00512">
    <property type="entry name" value="HisKA"/>
    <property type="match status" value="1"/>
</dbReference>
<dbReference type="SMART" id="SM00388">
    <property type="entry name" value="HisKA"/>
    <property type="match status" value="1"/>
</dbReference>
<evidence type="ECO:0000256" key="7">
    <source>
        <dbReference type="ARBA" id="ARBA00022840"/>
    </source>
</evidence>
<dbReference type="RefSeq" id="WP_265264533.1">
    <property type="nucleotide sequence ID" value="NZ_JAIHOM010000044.1"/>
</dbReference>
<dbReference type="EC" id="2.7.13.3" evidence="2"/>
<dbReference type="PROSITE" id="PS50109">
    <property type="entry name" value="HIS_KIN"/>
    <property type="match status" value="1"/>
</dbReference>
<accession>A0ABT3L6M4</accession>
<keyword evidence="8" id="KW-0902">Two-component regulatory system</keyword>
<keyword evidence="5" id="KW-0547">Nucleotide-binding</keyword>
<dbReference type="PROSITE" id="PS50042">
    <property type="entry name" value="CNMP_BINDING_3"/>
    <property type="match status" value="1"/>
</dbReference>
<dbReference type="InterPro" id="IPR036890">
    <property type="entry name" value="HATPase_C_sf"/>
</dbReference>
<dbReference type="PANTHER" id="PTHR43065:SF10">
    <property type="entry name" value="PEROXIDE STRESS-ACTIVATED HISTIDINE KINASE MAK3"/>
    <property type="match status" value="1"/>
</dbReference>
<dbReference type="InterPro" id="IPR018490">
    <property type="entry name" value="cNMP-bd_dom_sf"/>
</dbReference>
<reference evidence="11 12" key="1">
    <citation type="submission" date="2021-08" db="EMBL/GenBank/DDBJ databases">
        <title>Draft genome sequence of Spirulina subsalsa with high tolerance to salinity and hype-accumulation of phycocyanin.</title>
        <authorList>
            <person name="Pei H."/>
            <person name="Jiang L."/>
        </authorList>
    </citation>
    <scope>NUCLEOTIDE SEQUENCE [LARGE SCALE GENOMIC DNA]</scope>
    <source>
        <strain evidence="11 12">FACHB-351</strain>
    </source>
</reference>
<proteinExistence type="predicted"/>
<dbReference type="InterPro" id="IPR003661">
    <property type="entry name" value="HisK_dim/P_dom"/>
</dbReference>
<dbReference type="Gene3D" id="2.60.120.10">
    <property type="entry name" value="Jelly Rolls"/>
    <property type="match status" value="1"/>
</dbReference>
<evidence type="ECO:0000313" key="11">
    <source>
        <dbReference type="EMBL" id="MCW6036729.1"/>
    </source>
</evidence>